<keyword evidence="7" id="KW-1185">Reference proteome</keyword>
<keyword evidence="5" id="KW-0963">Cytoplasm</keyword>
<comment type="pathway">
    <text evidence="5">Amino-acid biosynthesis; L-arginine biosynthesis; N(2)-acetyl-L-ornithine from L-glutamate: step 4/4.</text>
</comment>
<dbReference type="InterPro" id="IPR015421">
    <property type="entry name" value="PyrdxlP-dep_Trfase_major"/>
</dbReference>
<dbReference type="PANTHER" id="PTHR11986">
    <property type="entry name" value="AMINOTRANSFERASE CLASS III"/>
    <property type="match status" value="1"/>
</dbReference>
<comment type="catalytic activity">
    <reaction evidence="5">
        <text>N(2)-acetyl-L-ornithine + 2-oxoglutarate = N-acetyl-L-glutamate 5-semialdehyde + L-glutamate</text>
        <dbReference type="Rhea" id="RHEA:18049"/>
        <dbReference type="ChEBI" id="CHEBI:16810"/>
        <dbReference type="ChEBI" id="CHEBI:29123"/>
        <dbReference type="ChEBI" id="CHEBI:29985"/>
        <dbReference type="ChEBI" id="CHEBI:57805"/>
        <dbReference type="EC" id="2.6.1.11"/>
    </reaction>
</comment>
<dbReference type="RefSeq" id="WP_200501717.1">
    <property type="nucleotide sequence ID" value="NZ_JAEDAJ010000003.1"/>
</dbReference>
<accession>A0ABS1B8S3</accession>
<evidence type="ECO:0000313" key="7">
    <source>
        <dbReference type="Proteomes" id="UP000612352"/>
    </source>
</evidence>
<dbReference type="InterPro" id="IPR015424">
    <property type="entry name" value="PyrdxlP-dep_Trfase"/>
</dbReference>
<dbReference type="Gene3D" id="3.40.640.10">
    <property type="entry name" value="Type I PLP-dependent aspartate aminotransferase-like (Major domain)"/>
    <property type="match status" value="1"/>
</dbReference>
<comment type="caution">
    <text evidence="6">The sequence shown here is derived from an EMBL/GenBank/DDBJ whole genome shotgun (WGS) entry which is preliminary data.</text>
</comment>
<comment type="miscellaneous">
    <text evidence="5">May also have succinyldiaminopimelate aminotransferase activity, thus carrying out the corresponding step in lysine biosynthesis.</text>
</comment>
<dbReference type="PROSITE" id="PS00600">
    <property type="entry name" value="AA_TRANSFER_CLASS_3"/>
    <property type="match status" value="1"/>
</dbReference>
<organism evidence="6 7">
    <name type="scientific">Brachybacterium halotolerans</name>
    <dbReference type="NCBI Taxonomy" id="2795215"/>
    <lineage>
        <taxon>Bacteria</taxon>
        <taxon>Bacillati</taxon>
        <taxon>Actinomycetota</taxon>
        <taxon>Actinomycetes</taxon>
        <taxon>Micrococcales</taxon>
        <taxon>Dermabacteraceae</taxon>
        <taxon>Brachybacterium</taxon>
    </lineage>
</organism>
<dbReference type="GO" id="GO:0003992">
    <property type="term" value="F:N2-acetyl-L-ornithine:2-oxoglutarate 5-aminotransferase activity"/>
    <property type="evidence" value="ECO:0007669"/>
    <property type="project" value="UniProtKB-EC"/>
</dbReference>
<dbReference type="Proteomes" id="UP000612352">
    <property type="component" value="Unassembled WGS sequence"/>
</dbReference>
<dbReference type="InterPro" id="IPR005814">
    <property type="entry name" value="Aminotrans_3"/>
</dbReference>
<evidence type="ECO:0000256" key="1">
    <source>
        <dbReference type="ARBA" id="ARBA00022576"/>
    </source>
</evidence>
<proteinExistence type="inferred from homology"/>
<feature type="binding site" evidence="5">
    <location>
        <position position="147"/>
    </location>
    <ligand>
        <name>N(2)-acetyl-L-ornithine</name>
        <dbReference type="ChEBI" id="CHEBI:57805"/>
    </ligand>
</feature>
<keyword evidence="3 5" id="KW-0808">Transferase</keyword>
<comment type="similarity">
    <text evidence="5">Belongs to the class-III pyridoxal-phosphate-dependent aminotransferase family. ArgD subfamily.</text>
</comment>
<evidence type="ECO:0000256" key="3">
    <source>
        <dbReference type="ARBA" id="ARBA00022679"/>
    </source>
</evidence>
<keyword evidence="1 5" id="KW-0032">Aminotransferase</keyword>
<keyword evidence="2 5" id="KW-0028">Amino-acid biosynthesis</keyword>
<feature type="binding site" evidence="5">
    <location>
        <begin position="118"/>
        <end position="119"/>
    </location>
    <ligand>
        <name>pyridoxal 5'-phosphate</name>
        <dbReference type="ChEBI" id="CHEBI:597326"/>
    </ligand>
</feature>
<evidence type="ECO:0000256" key="2">
    <source>
        <dbReference type="ARBA" id="ARBA00022605"/>
    </source>
</evidence>
<dbReference type="CDD" id="cd00610">
    <property type="entry name" value="OAT_like"/>
    <property type="match status" value="1"/>
</dbReference>
<feature type="binding site" evidence="5">
    <location>
        <begin position="230"/>
        <end position="233"/>
    </location>
    <ligand>
        <name>pyridoxal 5'-phosphate</name>
        <dbReference type="ChEBI" id="CHEBI:597326"/>
    </ligand>
</feature>
<comment type="subunit">
    <text evidence="5">Homodimer.</text>
</comment>
<evidence type="ECO:0000256" key="4">
    <source>
        <dbReference type="ARBA" id="ARBA00022898"/>
    </source>
</evidence>
<sequence length="424" mass="44469">MSERIAEEQAADGEDLAARYSRSMLGVFGTPQRVLVRGEGALVWDAQGREYLDLLGGIAVNALGHAHPSLVAAMTKQVESLAHVSNFFATPTQIELAETLLRLARAPEGSGVFFTNSGTESNEAAFKLARRTERPRILALENAFHGRTMGALALTHKEAYRAPFEPLPGGVEFVPPNDTDALARALAPGDVGALFLEPIQGEAGVVPLDPEYLRAARELTTQHGTLLILDEVQTGIARTGHWFAHQGVDGVVPDVMTLAKGLGGGFPIGAVIAYGPRARALLQPGQHGTTFGGNPLGAAVALSVLGTIAEDDLLGSAWRTGGHLADRIRELAATDPRVLGIRGEGLLRGIALADPIAPQVVSAALEAGFIINAANPRTLRLAPPLIITSDQLDAFVDALPGLLDAASAPADTETTETATTEKRS</sequence>
<keyword evidence="5" id="KW-0055">Arginine biosynthesis</keyword>
<dbReference type="EMBL" id="JAEDAJ010000003">
    <property type="protein sequence ID" value="MBK0331043.1"/>
    <property type="molecule type" value="Genomic_DNA"/>
</dbReference>
<dbReference type="InterPro" id="IPR049704">
    <property type="entry name" value="Aminotrans_3_PPA_site"/>
</dbReference>
<dbReference type="PANTHER" id="PTHR11986:SF79">
    <property type="entry name" value="ACETYLORNITHINE AMINOTRANSFERASE, MITOCHONDRIAL"/>
    <property type="match status" value="1"/>
</dbReference>
<dbReference type="PIRSF" id="PIRSF000521">
    <property type="entry name" value="Transaminase_4ab_Lys_Orn"/>
    <property type="match status" value="1"/>
</dbReference>
<dbReference type="Pfam" id="PF00202">
    <property type="entry name" value="Aminotran_3"/>
    <property type="match status" value="1"/>
</dbReference>
<dbReference type="NCBIfam" id="TIGR00707">
    <property type="entry name" value="argD"/>
    <property type="match status" value="1"/>
</dbReference>
<dbReference type="NCBIfam" id="NF002874">
    <property type="entry name" value="PRK03244.1"/>
    <property type="match status" value="1"/>
</dbReference>
<evidence type="ECO:0000256" key="5">
    <source>
        <dbReference type="HAMAP-Rule" id="MF_01107"/>
    </source>
</evidence>
<feature type="binding site" evidence="5">
    <location>
        <position position="289"/>
    </location>
    <ligand>
        <name>N(2)-acetyl-L-ornithine</name>
        <dbReference type="ChEBI" id="CHEBI:57805"/>
    </ligand>
</feature>
<dbReference type="SUPFAM" id="SSF53383">
    <property type="entry name" value="PLP-dependent transferases"/>
    <property type="match status" value="1"/>
</dbReference>
<comment type="subcellular location">
    <subcellularLocation>
        <location evidence="5">Cytoplasm</location>
    </subcellularLocation>
</comment>
<dbReference type="InterPro" id="IPR004636">
    <property type="entry name" value="AcOrn/SuccOrn_fam"/>
</dbReference>
<gene>
    <name evidence="5" type="primary">argD</name>
    <name evidence="6" type="ORF">I8D64_06460</name>
</gene>
<dbReference type="Gene3D" id="3.90.1150.10">
    <property type="entry name" value="Aspartate Aminotransferase, domain 1"/>
    <property type="match status" value="1"/>
</dbReference>
<dbReference type="EC" id="2.6.1.11" evidence="5"/>
<keyword evidence="4 5" id="KW-0663">Pyridoxal phosphate</keyword>
<feature type="binding site" evidence="5">
    <location>
        <position position="290"/>
    </location>
    <ligand>
        <name>pyridoxal 5'-phosphate</name>
        <dbReference type="ChEBI" id="CHEBI:597326"/>
    </ligand>
</feature>
<reference evidence="6 7" key="1">
    <citation type="submission" date="2020-12" db="EMBL/GenBank/DDBJ databases">
        <title>Brachybacterium sp. MASK1Z-5, whole genome shotgun sequence.</title>
        <authorList>
            <person name="Tuo L."/>
        </authorList>
    </citation>
    <scope>NUCLEOTIDE SEQUENCE [LARGE SCALE GENOMIC DNA]</scope>
    <source>
        <strain evidence="6 7">MASK1Z-5</strain>
    </source>
</reference>
<comment type="cofactor">
    <cofactor evidence="5">
        <name>pyridoxal 5'-phosphate</name>
        <dbReference type="ChEBI" id="CHEBI:597326"/>
    </cofactor>
    <text evidence="5">Binds 1 pyridoxal phosphate per subunit.</text>
</comment>
<protein>
    <recommendedName>
        <fullName evidence="5">Acetylornithine aminotransferase</fullName>
        <shortName evidence="5">ACOAT</shortName>
        <ecNumber evidence="5">2.6.1.11</ecNumber>
    </recommendedName>
</protein>
<name>A0ABS1B8S3_9MICO</name>
<evidence type="ECO:0000313" key="6">
    <source>
        <dbReference type="EMBL" id="MBK0331043.1"/>
    </source>
</evidence>
<feature type="binding site" evidence="5">
    <location>
        <position position="144"/>
    </location>
    <ligand>
        <name>pyridoxal 5'-phosphate</name>
        <dbReference type="ChEBI" id="CHEBI:597326"/>
    </ligand>
</feature>
<dbReference type="HAMAP" id="MF_01107">
    <property type="entry name" value="ArgD_aminotrans_3"/>
    <property type="match status" value="1"/>
</dbReference>
<dbReference type="InterPro" id="IPR050103">
    <property type="entry name" value="Class-III_PLP-dep_AT"/>
</dbReference>
<dbReference type="InterPro" id="IPR015422">
    <property type="entry name" value="PyrdxlP-dep_Trfase_small"/>
</dbReference>
<feature type="modified residue" description="N6-(pyridoxal phosphate)lysine" evidence="5">
    <location>
        <position position="260"/>
    </location>
</feature>